<name>A0A511Z757_9BACL</name>
<evidence type="ECO:0000313" key="1">
    <source>
        <dbReference type="EMBL" id="GEN83271.1"/>
    </source>
</evidence>
<evidence type="ECO:0000313" key="2">
    <source>
        <dbReference type="Proteomes" id="UP000321901"/>
    </source>
</evidence>
<organism evidence="1 2">
    <name type="scientific">Sporosarcina luteola</name>
    <dbReference type="NCBI Taxonomy" id="582850"/>
    <lineage>
        <taxon>Bacteria</taxon>
        <taxon>Bacillati</taxon>
        <taxon>Bacillota</taxon>
        <taxon>Bacilli</taxon>
        <taxon>Bacillales</taxon>
        <taxon>Caryophanaceae</taxon>
        <taxon>Sporosarcina</taxon>
    </lineage>
</organism>
<reference evidence="1 2" key="1">
    <citation type="submission" date="2019-07" db="EMBL/GenBank/DDBJ databases">
        <title>Whole genome shotgun sequence of Sporosarcina luteola NBRC 105378.</title>
        <authorList>
            <person name="Hosoyama A."/>
            <person name="Uohara A."/>
            <person name="Ohji S."/>
            <person name="Ichikawa N."/>
        </authorList>
    </citation>
    <scope>NUCLEOTIDE SEQUENCE [LARGE SCALE GENOMIC DNA]</scope>
    <source>
        <strain evidence="1 2">NBRC 105378</strain>
    </source>
</reference>
<dbReference type="Proteomes" id="UP000321901">
    <property type="component" value="Unassembled WGS sequence"/>
</dbReference>
<comment type="caution">
    <text evidence="1">The sequence shown here is derived from an EMBL/GenBank/DDBJ whole genome shotgun (WGS) entry which is preliminary data.</text>
</comment>
<dbReference type="OrthoDB" id="2435874at2"/>
<accession>A0A511Z757</accession>
<dbReference type="Gene3D" id="3.90.70.10">
    <property type="entry name" value="Cysteine proteinases"/>
    <property type="match status" value="1"/>
</dbReference>
<gene>
    <name evidence="1" type="ORF">SLU01_15830</name>
</gene>
<dbReference type="EMBL" id="BJYL01000020">
    <property type="protein sequence ID" value="GEN83271.1"/>
    <property type="molecule type" value="Genomic_DNA"/>
</dbReference>
<evidence type="ECO:0008006" key="3">
    <source>
        <dbReference type="Google" id="ProtNLM"/>
    </source>
</evidence>
<sequence length="172" mass="20138">MKRLEGFLGKSQYDHDINERFRPSACGPVTAYTILRYHEHDLAKSCVDDIYRLLGGTKIGLFKWRFVWRLRRLLGPEWTIENCGLEELKKEIEAGRPVAAKFDKWFSFHWFGKYVFDYHWVPVVGFKETENGIILLVHDNGGRNRDSQVREIAYEPNQAILSFIKITKTTVA</sequence>
<protein>
    <recommendedName>
        <fullName evidence="3">Peptidase C39-like domain-containing protein</fullName>
    </recommendedName>
</protein>
<proteinExistence type="predicted"/>
<dbReference type="AlphaFoldDB" id="A0A511Z757"/>
<keyword evidence="2" id="KW-1185">Reference proteome</keyword>
<dbReference type="RefSeq" id="WP_147057018.1">
    <property type="nucleotide sequence ID" value="NZ_BJYL01000020.1"/>
</dbReference>